<keyword evidence="3" id="KW-0813">Transport</keyword>
<evidence type="ECO:0000256" key="4">
    <source>
        <dbReference type="ARBA" id="ARBA00022485"/>
    </source>
</evidence>
<dbReference type="PROSITE" id="PS51379">
    <property type="entry name" value="4FE4S_FER_2"/>
    <property type="match status" value="2"/>
</dbReference>
<evidence type="ECO:0000256" key="2">
    <source>
        <dbReference type="ARBA" id="ARBA00003584"/>
    </source>
</evidence>
<dbReference type="RefSeq" id="WP_168659051.1">
    <property type="nucleotide sequence ID" value="NZ_CP051180.1"/>
</dbReference>
<comment type="cofactor">
    <cofactor evidence="1">
        <name>[4Fe-4S] cluster</name>
        <dbReference type="ChEBI" id="CHEBI:49883"/>
    </cofactor>
</comment>
<gene>
    <name evidence="11" type="primary">dmsB</name>
    <name evidence="11" type="ORF">HER31_02075</name>
</gene>
<dbReference type="AlphaFoldDB" id="A0A6H1UB28"/>
<keyword evidence="12" id="KW-1185">Reference proteome</keyword>
<dbReference type="PANTHER" id="PTHR43177">
    <property type="entry name" value="PROTEIN NRFC"/>
    <property type="match status" value="1"/>
</dbReference>
<evidence type="ECO:0000259" key="10">
    <source>
        <dbReference type="PROSITE" id="PS51379"/>
    </source>
</evidence>
<evidence type="ECO:0000256" key="6">
    <source>
        <dbReference type="ARBA" id="ARBA00022737"/>
    </source>
</evidence>
<dbReference type="Gene3D" id="3.30.70.20">
    <property type="match status" value="2"/>
</dbReference>
<keyword evidence="5" id="KW-0479">Metal-binding</keyword>
<keyword evidence="4" id="KW-0004">4Fe-4S</keyword>
<dbReference type="InterPro" id="IPR050954">
    <property type="entry name" value="ET_IronSulfur_Cluster-Binding"/>
</dbReference>
<name>A0A6H1UB28_9GAMM</name>
<protein>
    <submittedName>
        <fullName evidence="11">Dimethylsulfoxide reductase subunit B</fullName>
    </submittedName>
</protein>
<evidence type="ECO:0000256" key="9">
    <source>
        <dbReference type="ARBA" id="ARBA00023014"/>
    </source>
</evidence>
<evidence type="ECO:0000256" key="1">
    <source>
        <dbReference type="ARBA" id="ARBA00001966"/>
    </source>
</evidence>
<evidence type="ECO:0000256" key="3">
    <source>
        <dbReference type="ARBA" id="ARBA00022448"/>
    </source>
</evidence>
<keyword evidence="9" id="KW-0411">Iron-sulfur</keyword>
<proteinExistence type="predicted"/>
<dbReference type="NCBIfam" id="TIGR02951">
    <property type="entry name" value="DMSO_dmsB"/>
    <property type="match status" value="1"/>
</dbReference>
<keyword evidence="6" id="KW-0677">Repeat</keyword>
<evidence type="ECO:0000256" key="5">
    <source>
        <dbReference type="ARBA" id="ARBA00022723"/>
    </source>
</evidence>
<dbReference type="PANTHER" id="PTHR43177:SF5">
    <property type="entry name" value="ANAEROBIC DIMETHYL SULFOXIDE REDUCTASE CHAIN B-RELATED"/>
    <property type="match status" value="1"/>
</dbReference>
<reference evidence="11 12" key="1">
    <citation type="submission" date="2020-04" db="EMBL/GenBank/DDBJ databases">
        <title>Ferrimonas sp. S7 isolated from sea water.</title>
        <authorList>
            <person name="Bae S.S."/>
            <person name="Baek K."/>
        </authorList>
    </citation>
    <scope>NUCLEOTIDE SEQUENCE [LARGE SCALE GENOMIC DNA]</scope>
    <source>
        <strain evidence="11 12">S7</strain>
    </source>
</reference>
<evidence type="ECO:0000256" key="8">
    <source>
        <dbReference type="ARBA" id="ARBA00023004"/>
    </source>
</evidence>
<evidence type="ECO:0000313" key="11">
    <source>
        <dbReference type="EMBL" id="QIZ75790.1"/>
    </source>
</evidence>
<dbReference type="GO" id="GO:0051539">
    <property type="term" value="F:4 iron, 4 sulfur cluster binding"/>
    <property type="evidence" value="ECO:0007669"/>
    <property type="project" value="UniProtKB-KW"/>
</dbReference>
<dbReference type="InterPro" id="IPR017896">
    <property type="entry name" value="4Fe4S_Fe-S-bd"/>
</dbReference>
<dbReference type="Proteomes" id="UP000501602">
    <property type="component" value="Chromosome"/>
</dbReference>
<dbReference type="CDD" id="cd16371">
    <property type="entry name" value="DMSOR_beta_like"/>
    <property type="match status" value="1"/>
</dbReference>
<feature type="domain" description="4Fe-4S ferredoxin-type" evidence="10">
    <location>
        <begin position="90"/>
        <end position="119"/>
    </location>
</feature>
<keyword evidence="8" id="KW-0408">Iron</keyword>
<dbReference type="InterPro" id="IPR014297">
    <property type="entry name" value="DMSO_DmsB"/>
</dbReference>
<accession>A0A6H1UB28</accession>
<dbReference type="Pfam" id="PF13247">
    <property type="entry name" value="Fer4_11"/>
    <property type="match status" value="1"/>
</dbReference>
<dbReference type="SUPFAM" id="SSF54862">
    <property type="entry name" value="4Fe-4S ferredoxins"/>
    <property type="match status" value="1"/>
</dbReference>
<sequence length="210" mass="23253">MAQYGFYLNTAKCTGCKTCQLSCKDYKDLDVKRNFRRVYEYTGGQWKQDGNGFRQDVFAYYASISCNHCDKPVCVAKCPTGAMHKRKQDGLVVVNQDDCIGCRRCAKNCPYGAPQYDKSKRKMSKCDGCFERLAAGQQPICVEACPLRALEFGEIELLRAKHGSVAEIAPLPSASKTKPNLVLGLGKHSQPVGSTKGVQINTHEVKPMKV</sequence>
<dbReference type="PROSITE" id="PS00198">
    <property type="entry name" value="4FE4S_FER_1"/>
    <property type="match status" value="1"/>
</dbReference>
<feature type="domain" description="4Fe-4S ferredoxin-type" evidence="10">
    <location>
        <begin position="4"/>
        <end position="34"/>
    </location>
</feature>
<dbReference type="EMBL" id="CP051180">
    <property type="protein sequence ID" value="QIZ75790.1"/>
    <property type="molecule type" value="Genomic_DNA"/>
</dbReference>
<keyword evidence="7" id="KW-0249">Electron transport</keyword>
<organism evidence="11 12">
    <name type="scientific">Ferrimonas lipolytica</name>
    <dbReference type="NCBI Taxonomy" id="2724191"/>
    <lineage>
        <taxon>Bacteria</taxon>
        <taxon>Pseudomonadati</taxon>
        <taxon>Pseudomonadota</taxon>
        <taxon>Gammaproteobacteria</taxon>
        <taxon>Alteromonadales</taxon>
        <taxon>Ferrimonadaceae</taxon>
        <taxon>Ferrimonas</taxon>
    </lineage>
</organism>
<evidence type="ECO:0000256" key="7">
    <source>
        <dbReference type="ARBA" id="ARBA00022982"/>
    </source>
</evidence>
<dbReference type="KEGG" id="fes:HER31_02075"/>
<dbReference type="InterPro" id="IPR017900">
    <property type="entry name" value="4Fe4S_Fe_S_CS"/>
</dbReference>
<comment type="function">
    <text evidence="2">Electron transfer subunit of the terminal reductase during anaerobic growth on various sulfoxide and N-oxide compounds.</text>
</comment>
<dbReference type="GO" id="GO:0046872">
    <property type="term" value="F:metal ion binding"/>
    <property type="evidence" value="ECO:0007669"/>
    <property type="project" value="UniProtKB-KW"/>
</dbReference>
<evidence type="ECO:0000313" key="12">
    <source>
        <dbReference type="Proteomes" id="UP000501602"/>
    </source>
</evidence>